<evidence type="ECO:0000256" key="5">
    <source>
        <dbReference type="ARBA" id="ARBA00022519"/>
    </source>
</evidence>
<keyword evidence="3" id="KW-1003">Cell membrane</keyword>
<proteinExistence type="inferred from homology"/>
<accession>A0ABR8SAX4</accession>
<dbReference type="RefSeq" id="WP_225214076.1">
    <property type="nucleotide sequence ID" value="NZ_JACSQK010000004.1"/>
</dbReference>
<dbReference type="Proteomes" id="UP000634919">
    <property type="component" value="Unassembled WGS sequence"/>
</dbReference>
<keyword evidence="14" id="KW-1185">Reference proteome</keyword>
<dbReference type="Gene3D" id="3.55.40.10">
    <property type="entry name" value="minor pseudopilin epsh domain"/>
    <property type="match status" value="1"/>
</dbReference>
<organism evidence="13 14">
    <name type="scientific">Comamonas avium</name>
    <dbReference type="NCBI Taxonomy" id="2762231"/>
    <lineage>
        <taxon>Bacteria</taxon>
        <taxon>Pseudomonadati</taxon>
        <taxon>Pseudomonadota</taxon>
        <taxon>Betaproteobacteria</taxon>
        <taxon>Burkholderiales</taxon>
        <taxon>Comamonadaceae</taxon>
        <taxon>Comamonas</taxon>
    </lineage>
</organism>
<evidence type="ECO:0000256" key="6">
    <source>
        <dbReference type="ARBA" id="ARBA00022692"/>
    </source>
</evidence>
<evidence type="ECO:0000256" key="11">
    <source>
        <dbReference type="SAM" id="Phobius"/>
    </source>
</evidence>
<evidence type="ECO:0000313" key="14">
    <source>
        <dbReference type="Proteomes" id="UP000634919"/>
    </source>
</evidence>
<feature type="domain" description="General secretion pathway GspH" evidence="12">
    <location>
        <begin position="76"/>
        <end position="197"/>
    </location>
</feature>
<evidence type="ECO:0000256" key="9">
    <source>
        <dbReference type="ARBA" id="ARBA00025772"/>
    </source>
</evidence>
<evidence type="ECO:0000256" key="7">
    <source>
        <dbReference type="ARBA" id="ARBA00022989"/>
    </source>
</evidence>
<keyword evidence="4" id="KW-0488">Methylation</keyword>
<dbReference type="SUPFAM" id="SSF54523">
    <property type="entry name" value="Pili subunits"/>
    <property type="match status" value="1"/>
</dbReference>
<name>A0ABR8SAX4_9BURK</name>
<gene>
    <name evidence="13" type="ORF">H9646_08970</name>
</gene>
<evidence type="ECO:0000256" key="10">
    <source>
        <dbReference type="ARBA" id="ARBA00030775"/>
    </source>
</evidence>
<keyword evidence="6 11" id="KW-0812">Transmembrane</keyword>
<sequence length="210" mass="22693">MHASISLLAGIFFLSTANLPTMFTPLKRPRARKKCLPQLGFTLVELIVCIAFVAILMGLALPSFTPLIERWRASQATSDLESVLLFARNESIRRGGGISLIRNAPDENCPAADNEWQCGWVLTLDSDQDGITDTGSEPLQIVNALSNLTVTASAESSAIIVDRWGGMQLLGDSNSFNLAVRPSSQPETQSQILCIKPGGHLQKIKPSSNC</sequence>
<evidence type="ECO:0000259" key="12">
    <source>
        <dbReference type="Pfam" id="PF12019"/>
    </source>
</evidence>
<evidence type="ECO:0000256" key="2">
    <source>
        <dbReference type="ARBA" id="ARBA00021549"/>
    </source>
</evidence>
<keyword evidence="8 11" id="KW-0472">Membrane</keyword>
<dbReference type="NCBIfam" id="TIGR02532">
    <property type="entry name" value="IV_pilin_GFxxxE"/>
    <property type="match status" value="1"/>
</dbReference>
<evidence type="ECO:0000256" key="4">
    <source>
        <dbReference type="ARBA" id="ARBA00022481"/>
    </source>
</evidence>
<dbReference type="Pfam" id="PF12019">
    <property type="entry name" value="GspH"/>
    <property type="match status" value="1"/>
</dbReference>
<evidence type="ECO:0000256" key="1">
    <source>
        <dbReference type="ARBA" id="ARBA00004377"/>
    </source>
</evidence>
<evidence type="ECO:0000256" key="8">
    <source>
        <dbReference type="ARBA" id="ARBA00023136"/>
    </source>
</evidence>
<protein>
    <recommendedName>
        <fullName evidence="2">Type II secretion system protein H</fullName>
    </recommendedName>
    <alternativeName>
        <fullName evidence="10">General secretion pathway protein H</fullName>
    </alternativeName>
</protein>
<comment type="caution">
    <text evidence="13">The sequence shown here is derived from an EMBL/GenBank/DDBJ whole genome shotgun (WGS) entry which is preliminary data.</text>
</comment>
<comment type="subcellular location">
    <subcellularLocation>
        <location evidence="1">Cell inner membrane</location>
        <topology evidence="1">Single-pass membrane protein</topology>
    </subcellularLocation>
</comment>
<keyword evidence="5" id="KW-0997">Cell inner membrane</keyword>
<reference evidence="13 14" key="1">
    <citation type="submission" date="2020-08" db="EMBL/GenBank/DDBJ databases">
        <title>A Genomic Blueprint of the Chicken Gut Microbiome.</title>
        <authorList>
            <person name="Gilroy R."/>
            <person name="Ravi A."/>
            <person name="Getino M."/>
            <person name="Pursley I."/>
            <person name="Horton D.L."/>
            <person name="Alikhan N.-F."/>
            <person name="Baker D."/>
            <person name="Gharbi K."/>
            <person name="Hall N."/>
            <person name="Watson M."/>
            <person name="Adriaenssens E.M."/>
            <person name="Foster-Nyarko E."/>
            <person name="Jarju S."/>
            <person name="Secka A."/>
            <person name="Antonio M."/>
            <person name="Oren A."/>
            <person name="Chaudhuri R."/>
            <person name="La Ragione R.M."/>
            <person name="Hildebrand F."/>
            <person name="Pallen M.J."/>
        </authorList>
    </citation>
    <scope>NUCLEOTIDE SEQUENCE [LARGE SCALE GENOMIC DNA]</scope>
    <source>
        <strain evidence="13 14">Sa2CVA6</strain>
    </source>
</reference>
<dbReference type="InterPro" id="IPR012902">
    <property type="entry name" value="N_methyl_site"/>
</dbReference>
<keyword evidence="7 11" id="KW-1133">Transmembrane helix</keyword>
<feature type="transmembrane region" description="Helical" evidence="11">
    <location>
        <begin position="41"/>
        <end position="62"/>
    </location>
</feature>
<evidence type="ECO:0000256" key="3">
    <source>
        <dbReference type="ARBA" id="ARBA00022475"/>
    </source>
</evidence>
<dbReference type="InterPro" id="IPR022346">
    <property type="entry name" value="T2SS_GspH"/>
</dbReference>
<dbReference type="InterPro" id="IPR045584">
    <property type="entry name" value="Pilin-like"/>
</dbReference>
<comment type="similarity">
    <text evidence="9">Belongs to the GSP H family.</text>
</comment>
<dbReference type="EMBL" id="JACSQK010000004">
    <property type="protein sequence ID" value="MBD7960618.1"/>
    <property type="molecule type" value="Genomic_DNA"/>
</dbReference>
<evidence type="ECO:0000313" key="13">
    <source>
        <dbReference type="EMBL" id="MBD7960618.1"/>
    </source>
</evidence>